<keyword evidence="3" id="KW-1185">Reference proteome</keyword>
<organism evidence="2 3">
    <name type="scientific">Antarcticimicrobium sediminis</name>
    <dbReference type="NCBI Taxonomy" id="2546227"/>
    <lineage>
        <taxon>Bacteria</taxon>
        <taxon>Pseudomonadati</taxon>
        <taxon>Pseudomonadota</taxon>
        <taxon>Alphaproteobacteria</taxon>
        <taxon>Rhodobacterales</taxon>
        <taxon>Paracoccaceae</taxon>
        <taxon>Antarcticimicrobium</taxon>
    </lineage>
</organism>
<evidence type="ECO:0000313" key="2">
    <source>
        <dbReference type="EMBL" id="TDE36316.1"/>
    </source>
</evidence>
<evidence type="ECO:0000256" key="1">
    <source>
        <dbReference type="SAM" id="Coils"/>
    </source>
</evidence>
<dbReference type="OrthoDB" id="273125at2"/>
<dbReference type="RefSeq" id="WP_132830428.1">
    <property type="nucleotide sequence ID" value="NZ_SMFP01000010.1"/>
</dbReference>
<feature type="coiled-coil region" evidence="1">
    <location>
        <begin position="189"/>
        <end position="220"/>
    </location>
</feature>
<comment type="caution">
    <text evidence="2">The sequence shown here is derived from an EMBL/GenBank/DDBJ whole genome shotgun (WGS) entry which is preliminary data.</text>
</comment>
<accession>A0A4V2Z7F8</accession>
<dbReference type="Proteomes" id="UP000294662">
    <property type="component" value="Unassembled WGS sequence"/>
</dbReference>
<dbReference type="EMBL" id="SMFP01000010">
    <property type="protein sequence ID" value="TDE36316.1"/>
    <property type="molecule type" value="Genomic_DNA"/>
</dbReference>
<name>A0A4V2Z7F8_9RHOB</name>
<keyword evidence="1" id="KW-0175">Coiled coil</keyword>
<evidence type="ECO:0008006" key="4">
    <source>
        <dbReference type="Google" id="ProtNLM"/>
    </source>
</evidence>
<protein>
    <recommendedName>
        <fullName evidence="4">COMM domain-containing protein</fullName>
    </recommendedName>
</protein>
<evidence type="ECO:0000313" key="3">
    <source>
        <dbReference type="Proteomes" id="UP000294662"/>
    </source>
</evidence>
<gene>
    <name evidence="2" type="ORF">E1B25_15520</name>
</gene>
<proteinExistence type="predicted"/>
<dbReference type="AlphaFoldDB" id="A0A4V2Z7F8"/>
<reference evidence="2 3" key="1">
    <citation type="submission" date="2019-03" db="EMBL/GenBank/DDBJ databases">
        <authorList>
            <person name="Zhang S."/>
        </authorList>
    </citation>
    <scope>NUCLEOTIDE SEQUENCE [LARGE SCALE GENOMIC DNA]</scope>
    <source>
        <strain evidence="2 3">S4J41</strain>
    </source>
</reference>
<sequence>MRGFVVGYLRIAPHQAKALRTVASITTDDFREIARKLSKQAAPSIRASALLDTVKELSGNDEFSIALCTQLVSLATFRRVEKVSSEVVWDDLFEGMRVAEFADATIAWFDEVRVEFLSLLECESVRLPAKALHLSTDFQQVFASANVITDVRPVFDGDHASIAGAIVTQTLRIQYVGSGGQGGEQEVSLALDLDDIKKLIAELEKAKQKAECAKESFGQKTGADIFVIGEETYGFS</sequence>